<evidence type="ECO:0000313" key="4">
    <source>
        <dbReference type="Proteomes" id="UP000325849"/>
    </source>
</evidence>
<evidence type="ECO:0000313" key="3">
    <source>
        <dbReference type="EMBL" id="MPY32422.1"/>
    </source>
</evidence>
<proteinExistence type="predicted"/>
<accession>A0A5N8VCM5</accession>
<evidence type="ECO:0000256" key="1">
    <source>
        <dbReference type="ARBA" id="ARBA00023125"/>
    </source>
</evidence>
<name>A0A5N8VCM5_9ACTN</name>
<dbReference type="InterPro" id="IPR000551">
    <property type="entry name" value="MerR-type_HTH_dom"/>
</dbReference>
<keyword evidence="4" id="KW-1185">Reference proteome</keyword>
<dbReference type="OrthoDB" id="4569196at2"/>
<dbReference type="Gene3D" id="1.10.1660.10">
    <property type="match status" value="1"/>
</dbReference>
<feature type="domain" description="HTH merR-type" evidence="2">
    <location>
        <begin position="1"/>
        <end position="69"/>
    </location>
</feature>
<dbReference type="InterPro" id="IPR047057">
    <property type="entry name" value="MerR_fam"/>
</dbReference>
<evidence type="ECO:0000259" key="2">
    <source>
        <dbReference type="PROSITE" id="PS50937"/>
    </source>
</evidence>
<dbReference type="PRINTS" id="PR00040">
    <property type="entry name" value="HTHMERR"/>
</dbReference>
<keyword evidence="1" id="KW-0238">DNA-binding</keyword>
<comment type="caution">
    <text evidence="3">The sequence shown here is derived from an EMBL/GenBank/DDBJ whole genome shotgun (WGS) entry which is preliminary data.</text>
</comment>
<dbReference type="RefSeq" id="WP_152887839.1">
    <property type="nucleotide sequence ID" value="NZ_VJZD01000047.1"/>
</dbReference>
<dbReference type="AlphaFoldDB" id="A0A5N8VCM5"/>
<dbReference type="PANTHER" id="PTHR30204:SF93">
    <property type="entry name" value="HTH MERR-TYPE DOMAIN-CONTAINING PROTEIN"/>
    <property type="match status" value="1"/>
</dbReference>
<dbReference type="InterPro" id="IPR009061">
    <property type="entry name" value="DNA-bd_dom_put_sf"/>
</dbReference>
<dbReference type="GO" id="GO:0003700">
    <property type="term" value="F:DNA-binding transcription factor activity"/>
    <property type="evidence" value="ECO:0007669"/>
    <property type="project" value="InterPro"/>
</dbReference>
<organism evidence="3 4">
    <name type="scientific">Streptomyces adustus</name>
    <dbReference type="NCBI Taxonomy" id="1609272"/>
    <lineage>
        <taxon>Bacteria</taxon>
        <taxon>Bacillati</taxon>
        <taxon>Actinomycetota</taxon>
        <taxon>Actinomycetes</taxon>
        <taxon>Kitasatosporales</taxon>
        <taxon>Streptomycetaceae</taxon>
        <taxon>Streptomyces</taxon>
    </lineage>
</organism>
<dbReference type="PANTHER" id="PTHR30204">
    <property type="entry name" value="REDOX-CYCLING DRUG-SENSING TRANSCRIPTIONAL ACTIVATOR SOXR"/>
    <property type="match status" value="1"/>
</dbReference>
<gene>
    <name evidence="3" type="ORF">FNH09_14425</name>
</gene>
<dbReference type="Proteomes" id="UP000325849">
    <property type="component" value="Unassembled WGS sequence"/>
</dbReference>
<dbReference type="CDD" id="cd00592">
    <property type="entry name" value="HTH_MerR-like"/>
    <property type="match status" value="1"/>
</dbReference>
<reference evidence="3 4" key="1">
    <citation type="submission" date="2019-07" db="EMBL/GenBank/DDBJ databases">
        <title>New species of Amycolatopsis and Streptomyces.</title>
        <authorList>
            <person name="Duangmal K."/>
            <person name="Teo W.F.A."/>
            <person name="Lipun K."/>
        </authorList>
    </citation>
    <scope>NUCLEOTIDE SEQUENCE [LARGE SCALE GENOMIC DNA]</scope>
    <source>
        <strain evidence="3 4">NBRC 109810</strain>
    </source>
</reference>
<dbReference type="EMBL" id="VJZD01000047">
    <property type="protein sequence ID" value="MPY32422.1"/>
    <property type="molecule type" value="Genomic_DNA"/>
</dbReference>
<sequence length="269" mass="29505">MRIGELAGVVGITTRAVRHYHRIGLLPEPPRQPNGYREYTLRDAVELARVRRLTELGLSLDEVKDVLADDLGKDLVEILTELDADLARQEEDIRRRRVRLGRLLEQAERTGRLPAEAPISPELATLFDTMARASAQLPGPEPAMAAKERELLALLETGSPDGDRDWLYAMGQSLSTDAEAVRRTYSVYARMDALAEAAADDPRVESTARAIVESIPHEAVQAITAAEDKGGSGEKDGFADALFAEFPAAQAAAARRAIELLRERAGCRR</sequence>
<dbReference type="SUPFAM" id="SSF46955">
    <property type="entry name" value="Putative DNA-binding domain"/>
    <property type="match status" value="1"/>
</dbReference>
<protein>
    <submittedName>
        <fullName evidence="3">MerR family transcriptional regulator</fullName>
    </submittedName>
</protein>
<dbReference type="Pfam" id="PF13411">
    <property type="entry name" value="MerR_1"/>
    <property type="match status" value="1"/>
</dbReference>
<dbReference type="PROSITE" id="PS50937">
    <property type="entry name" value="HTH_MERR_2"/>
    <property type="match status" value="1"/>
</dbReference>
<dbReference type="SMART" id="SM00422">
    <property type="entry name" value="HTH_MERR"/>
    <property type="match status" value="1"/>
</dbReference>
<dbReference type="GO" id="GO:0003677">
    <property type="term" value="F:DNA binding"/>
    <property type="evidence" value="ECO:0007669"/>
    <property type="project" value="UniProtKB-KW"/>
</dbReference>